<feature type="transmembrane region" description="Helical" evidence="11">
    <location>
        <begin position="220"/>
        <end position="243"/>
    </location>
</feature>
<organism evidence="12 13">
    <name type="scientific">Hyphodiscus hymeniophilus</name>
    <dbReference type="NCBI Taxonomy" id="353542"/>
    <lineage>
        <taxon>Eukaryota</taxon>
        <taxon>Fungi</taxon>
        <taxon>Dikarya</taxon>
        <taxon>Ascomycota</taxon>
        <taxon>Pezizomycotina</taxon>
        <taxon>Leotiomycetes</taxon>
        <taxon>Helotiales</taxon>
        <taxon>Hyphodiscaceae</taxon>
        <taxon>Hyphodiscus</taxon>
    </lineage>
</organism>
<evidence type="ECO:0000313" key="12">
    <source>
        <dbReference type="EMBL" id="KAG0649381.1"/>
    </source>
</evidence>
<accession>A0A9P7AXQ9</accession>
<dbReference type="Gene3D" id="1.50.10.150">
    <property type="entry name" value="Voltage-dependent anion channel"/>
    <property type="match status" value="1"/>
</dbReference>
<feature type="transmembrane region" description="Helical" evidence="11">
    <location>
        <begin position="249"/>
        <end position="275"/>
    </location>
</feature>
<dbReference type="InterPro" id="IPR038665">
    <property type="entry name" value="Voltage-dep_anion_channel_sf"/>
</dbReference>
<proteinExistence type="inferred from homology"/>
<comment type="subcellular location">
    <subcellularLocation>
        <location evidence="1">Cell membrane</location>
        <topology evidence="1">Multi-pass membrane protein</topology>
    </subcellularLocation>
</comment>
<dbReference type="Pfam" id="PF03595">
    <property type="entry name" value="SLAC1"/>
    <property type="match status" value="1"/>
</dbReference>
<feature type="transmembrane region" description="Helical" evidence="11">
    <location>
        <begin position="102"/>
        <end position="127"/>
    </location>
</feature>
<feature type="transmembrane region" description="Helical" evidence="11">
    <location>
        <begin position="147"/>
        <end position="171"/>
    </location>
</feature>
<comment type="similarity">
    <text evidence="2">Belongs to the tellurite-resistance/dicarboxylate transporter (TDT) family.</text>
</comment>
<keyword evidence="6 11" id="KW-1133">Transmembrane helix</keyword>
<name>A0A9P7AXQ9_9HELO</name>
<comment type="function">
    <text evidence="8">Sulphite efflux pump required for the secretion of sulphite as a reducing agent. In the presence of sulphite, cystine in keratin is directly cleaved to cysteine and S-sulphocysteine, and thereby, reduced proteins become accessible to hydrolysis by a variety of secreted endo- and exoproteases. Excretion of sulphite mediated by an efflux pump also represents a detoxification pathway for dermatophytes during infection of the epidermal stratum corneum, hair and nails, which are rich in cysteine.</text>
</comment>
<evidence type="ECO:0000313" key="13">
    <source>
        <dbReference type="Proteomes" id="UP000785200"/>
    </source>
</evidence>
<dbReference type="GO" id="GO:0005886">
    <property type="term" value="C:plasma membrane"/>
    <property type="evidence" value="ECO:0007669"/>
    <property type="project" value="UniProtKB-SubCell"/>
</dbReference>
<evidence type="ECO:0000256" key="2">
    <source>
        <dbReference type="ARBA" id="ARBA00008566"/>
    </source>
</evidence>
<protein>
    <recommendedName>
        <fullName evidence="9">Sulfite efflux pump SSU1</fullName>
    </recommendedName>
</protein>
<reference evidence="12" key="1">
    <citation type="submission" date="2019-07" db="EMBL/GenBank/DDBJ databases">
        <title>Hyphodiscus hymeniophilus genome sequencing and assembly.</title>
        <authorList>
            <person name="Kramer G."/>
            <person name="Nodwell J."/>
        </authorList>
    </citation>
    <scope>NUCLEOTIDE SEQUENCE</scope>
    <source>
        <strain evidence="12">ATCC 34498</strain>
    </source>
</reference>
<evidence type="ECO:0000256" key="11">
    <source>
        <dbReference type="SAM" id="Phobius"/>
    </source>
</evidence>
<feature type="transmembrane region" description="Helical" evidence="11">
    <location>
        <begin position="287"/>
        <end position="307"/>
    </location>
</feature>
<evidence type="ECO:0000256" key="8">
    <source>
        <dbReference type="ARBA" id="ARBA00056100"/>
    </source>
</evidence>
<feature type="transmembrane region" description="Helical" evidence="11">
    <location>
        <begin position="395"/>
        <end position="417"/>
    </location>
</feature>
<feature type="transmembrane region" description="Helical" evidence="11">
    <location>
        <begin position="333"/>
        <end position="357"/>
    </location>
</feature>
<comment type="caution">
    <text evidence="12">The sequence shown here is derived from an EMBL/GenBank/DDBJ whole genome shotgun (WGS) entry which is preliminary data.</text>
</comment>
<evidence type="ECO:0000256" key="5">
    <source>
        <dbReference type="ARBA" id="ARBA00022692"/>
    </source>
</evidence>
<feature type="transmembrane region" description="Helical" evidence="11">
    <location>
        <begin position="75"/>
        <end position="96"/>
    </location>
</feature>
<keyword evidence="13" id="KW-1185">Reference proteome</keyword>
<evidence type="ECO:0000256" key="10">
    <source>
        <dbReference type="SAM" id="MobiDB-lite"/>
    </source>
</evidence>
<feature type="transmembrane region" description="Helical" evidence="11">
    <location>
        <begin position="177"/>
        <end position="199"/>
    </location>
</feature>
<evidence type="ECO:0000256" key="9">
    <source>
        <dbReference type="ARBA" id="ARBA00072906"/>
    </source>
</evidence>
<dbReference type="PANTHER" id="PTHR31686:SF1">
    <property type="entry name" value="SULFITE EFFLUX PUMP SSU1"/>
    <property type="match status" value="1"/>
</dbReference>
<sequence>MDPTGAGTCAQVASNIDGATASGGTSRTARPCSNPPSGPDCGLQPTEADFHEEKIRESGGISKEQRNWRKLIRNFTPSWFSVTMGTGIVSILLHNLPYNGVWLYWISVIMFALNVVLFGIFLLISILRYAIYPQIWFAMIRHPAQSLFLGTFPMGLATIINMIVFVCVPAWGPWTVYLAWALWWLDAVISLATCLYLPFVMLTLLRSMYFHKTELSTMTAAWLLPIVATIVAAASGGIVAEVLPNPQYALWTITISYVLWGTGVPLALTVLVIYFQRLTVHKLPPREVIVSVFLPLGPLGQGGFGIMQLGKVALQIFPATNTLAAVPGNPGEIFYAAGWLTALIMWGFGLVWLFFALASISRTKFPFNMGWWGFTFPLGVYTVSTTTLGKEMPSSFFKVLGTIFSVVVTLLWIMVAIGTIRKALKGQLLFAPCLKDVEGKESLGAKHFGEENKAESV</sequence>
<dbReference type="InterPro" id="IPR004695">
    <property type="entry name" value="SLAC1/Mae1/Ssu1/TehA"/>
</dbReference>
<dbReference type="OrthoDB" id="1099at2759"/>
<evidence type="ECO:0000256" key="3">
    <source>
        <dbReference type="ARBA" id="ARBA00022448"/>
    </source>
</evidence>
<feature type="transmembrane region" description="Helical" evidence="11">
    <location>
        <begin position="369"/>
        <end position="389"/>
    </location>
</feature>
<evidence type="ECO:0000256" key="7">
    <source>
        <dbReference type="ARBA" id="ARBA00023136"/>
    </source>
</evidence>
<evidence type="ECO:0000256" key="6">
    <source>
        <dbReference type="ARBA" id="ARBA00022989"/>
    </source>
</evidence>
<keyword evidence="4" id="KW-1003">Cell membrane</keyword>
<dbReference type="AlphaFoldDB" id="A0A9P7AXQ9"/>
<dbReference type="Proteomes" id="UP000785200">
    <property type="component" value="Unassembled WGS sequence"/>
</dbReference>
<evidence type="ECO:0000256" key="4">
    <source>
        <dbReference type="ARBA" id="ARBA00022475"/>
    </source>
</evidence>
<keyword evidence="5 11" id="KW-0812">Transmembrane</keyword>
<evidence type="ECO:0000256" key="1">
    <source>
        <dbReference type="ARBA" id="ARBA00004651"/>
    </source>
</evidence>
<dbReference type="CDD" id="cd09318">
    <property type="entry name" value="TDT_SSU1"/>
    <property type="match status" value="1"/>
</dbReference>
<feature type="region of interest" description="Disordered" evidence="10">
    <location>
        <begin position="19"/>
        <end position="40"/>
    </location>
</feature>
<keyword evidence="7 11" id="KW-0472">Membrane</keyword>
<keyword evidence="3" id="KW-0813">Transport</keyword>
<dbReference type="PANTHER" id="PTHR31686">
    <property type="match status" value="1"/>
</dbReference>
<dbReference type="FunFam" id="1.50.10.150:FF:000004">
    <property type="entry name" value="Malic acid transporter"/>
    <property type="match status" value="1"/>
</dbReference>
<gene>
    <name evidence="12" type="ORF">D0Z07_4075</name>
</gene>
<dbReference type="InterPro" id="IPR051629">
    <property type="entry name" value="Sulfite_efflux_TDT"/>
</dbReference>
<dbReference type="GO" id="GO:0000319">
    <property type="term" value="F:sulfite transmembrane transporter activity"/>
    <property type="evidence" value="ECO:0007669"/>
    <property type="project" value="TreeGrafter"/>
</dbReference>
<dbReference type="EMBL" id="VNKQ01000008">
    <property type="protein sequence ID" value="KAG0649381.1"/>
    <property type="molecule type" value="Genomic_DNA"/>
</dbReference>